<evidence type="ECO:0000313" key="1">
    <source>
        <dbReference type="EMBL" id="MEM5534832.1"/>
    </source>
</evidence>
<proteinExistence type="predicted"/>
<dbReference type="GO" id="GO:0016740">
    <property type="term" value="F:transferase activity"/>
    <property type="evidence" value="ECO:0007669"/>
    <property type="project" value="UniProtKB-KW"/>
</dbReference>
<organism evidence="1 2">
    <name type="scientific">Neptuniibacter pectenicola</name>
    <dbReference type="NCBI Taxonomy" id="1806669"/>
    <lineage>
        <taxon>Bacteria</taxon>
        <taxon>Pseudomonadati</taxon>
        <taxon>Pseudomonadota</taxon>
        <taxon>Gammaproteobacteria</taxon>
        <taxon>Oceanospirillales</taxon>
        <taxon>Oceanospirillaceae</taxon>
        <taxon>Neptuniibacter</taxon>
    </lineage>
</organism>
<dbReference type="InterPro" id="IPR027417">
    <property type="entry name" value="P-loop_NTPase"/>
</dbReference>
<comment type="caution">
    <text evidence="1">The sequence shown here is derived from an EMBL/GenBank/DDBJ whole genome shotgun (WGS) entry which is preliminary data.</text>
</comment>
<dbReference type="Gene3D" id="3.40.50.300">
    <property type="entry name" value="P-loop containing nucleotide triphosphate hydrolases"/>
    <property type="match status" value="1"/>
</dbReference>
<keyword evidence="2" id="KW-1185">Reference proteome</keyword>
<protein>
    <submittedName>
        <fullName evidence="1">Sulfotransferase</fullName>
        <ecNumber evidence="1">2.8.2.-</ecNumber>
    </submittedName>
</protein>
<evidence type="ECO:0000313" key="2">
    <source>
        <dbReference type="Proteomes" id="UP001449225"/>
    </source>
</evidence>
<sequence>MAAPLFLLAPPRSYTSLINAMIGQHPEAFGLPELNLFNVQQTKDLWRNVSDDIGDDNNRRQGLLRAVAEIYAGEQTRDAVVMAQHWASARENMMTGDVFVELVNKIDPLIAVEKSPAYTISVDRMKRIYEAFPDAKFIHLVRHPIPQSKSVMGLNDGIFALFVNAIDFQAERAILDPQIAWHDININILNFLDIVPAENQMRIRGELIMENPREELAGICRWLGIRDDEEAVDDMMHPEASPFACFGPVNALFGNDPNFLRGSKFRPHKPRLPAMDAELPWRDDGKRLRPEVVALAREFGYE</sequence>
<keyword evidence="1" id="KW-0808">Transferase</keyword>
<dbReference type="EC" id="2.8.2.-" evidence="1"/>
<dbReference type="Proteomes" id="UP001449225">
    <property type="component" value="Unassembled WGS sequence"/>
</dbReference>
<gene>
    <name evidence="1" type="ORF">WNY58_00375</name>
</gene>
<dbReference type="SUPFAM" id="SSF52540">
    <property type="entry name" value="P-loop containing nucleoside triphosphate hydrolases"/>
    <property type="match status" value="1"/>
</dbReference>
<dbReference type="Pfam" id="PF13469">
    <property type="entry name" value="Sulfotransfer_3"/>
    <property type="match status" value="1"/>
</dbReference>
<dbReference type="RefSeq" id="WP_067984524.1">
    <property type="nucleotide sequence ID" value="NZ_CAXBCE010000046.1"/>
</dbReference>
<accession>A0ABU9TM83</accession>
<name>A0ABU9TM83_9GAMM</name>
<dbReference type="EMBL" id="JBBMRA010000001">
    <property type="protein sequence ID" value="MEM5534832.1"/>
    <property type="molecule type" value="Genomic_DNA"/>
</dbReference>
<reference evidence="1 2" key="1">
    <citation type="submission" date="2024-03" db="EMBL/GenBank/DDBJ databases">
        <title>Community enrichment and isolation of bacterial strains for fucoidan degradation.</title>
        <authorList>
            <person name="Sichert A."/>
        </authorList>
    </citation>
    <scope>NUCLEOTIDE SEQUENCE [LARGE SCALE GENOMIC DNA]</scope>
    <source>
        <strain evidence="1 2">AS76</strain>
    </source>
</reference>